<reference evidence="1 2" key="1">
    <citation type="journal article" date="2019" name="Microbiol. Resour. Announc.">
        <title>Complete Genome Sequence of Halomonas sulfidaeris Strain Esulfide1 Isolated from a Metal Sulfide Rock at a Depth of 2,200 Meters, Obtained Using Nanopore Sequencing.</title>
        <authorList>
            <person name="Saito M."/>
            <person name="Nishigata A."/>
            <person name="Galipon J."/>
            <person name="Arakawa K."/>
        </authorList>
    </citation>
    <scope>NUCLEOTIDE SEQUENCE [LARGE SCALE GENOMIC DNA]</scope>
    <source>
        <strain evidence="1 2">ATCC BAA-803</strain>
    </source>
</reference>
<accession>A0A455U5T1</accession>
<name>A0A455U5T1_9GAMM</name>
<gene>
    <name evidence="1" type="ORF">HSBAA_09440</name>
</gene>
<dbReference type="EMBL" id="AP019514">
    <property type="protein sequence ID" value="BBI59638.1"/>
    <property type="molecule type" value="Genomic_DNA"/>
</dbReference>
<organism evidence="1 2">
    <name type="scientific">Vreelandella sulfidaeris</name>
    <dbReference type="NCBI Taxonomy" id="115553"/>
    <lineage>
        <taxon>Bacteria</taxon>
        <taxon>Pseudomonadati</taxon>
        <taxon>Pseudomonadota</taxon>
        <taxon>Gammaproteobacteria</taxon>
        <taxon>Oceanospirillales</taxon>
        <taxon>Halomonadaceae</taxon>
        <taxon>Vreelandella</taxon>
    </lineage>
</organism>
<dbReference type="AlphaFoldDB" id="A0A455U5T1"/>
<dbReference type="KEGG" id="hsr:HSBAA_09440"/>
<evidence type="ECO:0000313" key="1">
    <source>
        <dbReference type="EMBL" id="BBI59638.1"/>
    </source>
</evidence>
<proteinExistence type="predicted"/>
<sequence length="76" mass="8801">MYKSLLEQEYIAYQEMCYQVRVEAEDRTYALITLNSRKIYIGVPIATAKPDEEGVENKEVLILPSFSGVRDEKKLL</sequence>
<evidence type="ECO:0000313" key="2">
    <source>
        <dbReference type="Proteomes" id="UP000320231"/>
    </source>
</evidence>
<dbReference type="Proteomes" id="UP000320231">
    <property type="component" value="Chromosome"/>
</dbReference>
<protein>
    <submittedName>
        <fullName evidence="1">Uncharacterized protein</fullName>
    </submittedName>
</protein>